<dbReference type="SUPFAM" id="SSF56219">
    <property type="entry name" value="DNase I-like"/>
    <property type="match status" value="1"/>
</dbReference>
<proteinExistence type="predicted"/>
<dbReference type="PANTHER" id="PTHR14859">
    <property type="entry name" value="CALCOFLUOR WHITE HYPERSENSITIVE PROTEIN PRECURSOR"/>
    <property type="match status" value="1"/>
</dbReference>
<sequence>MTNKIRYLIICALLGLLANGMLMAQTSFRLMNFNTRMSGQMVNYSAKPFATLIKKHNPDFIILQEVDYFTVRNGGKDFTTELAAEMGMFSAFGPAIVYQQGEYGVAILSKYPIQKISNNPLTSSSADMKEKRTVLYIDVILPGSNEKVRVAATHLDHSTDNVRLDMARQLDSYVGNSFPTILAGDFNAKPGENAIVQGMSNWQRICNNFPTFPAIPTSKIDYIFAKPTGKWTVKSYEILKETGISDHCALVTDVEYNK</sequence>
<feature type="domain" description="Endonuclease/exonuclease/phosphatase" evidence="1">
    <location>
        <begin position="31"/>
        <end position="247"/>
    </location>
</feature>
<dbReference type="RefSeq" id="WP_296942570.1">
    <property type="nucleotide sequence ID" value="NZ_LT599032.1"/>
</dbReference>
<dbReference type="AlphaFoldDB" id="A0A212JVW3"/>
<evidence type="ECO:0000313" key="2">
    <source>
        <dbReference type="EMBL" id="SBW03537.1"/>
    </source>
</evidence>
<organism evidence="2">
    <name type="scientific">uncultured Dysgonomonas sp</name>
    <dbReference type="NCBI Taxonomy" id="206096"/>
    <lineage>
        <taxon>Bacteria</taxon>
        <taxon>Pseudomonadati</taxon>
        <taxon>Bacteroidota</taxon>
        <taxon>Bacteroidia</taxon>
        <taxon>Bacteroidales</taxon>
        <taxon>Dysgonomonadaceae</taxon>
        <taxon>Dysgonomonas</taxon>
        <taxon>environmental samples</taxon>
    </lineage>
</organism>
<dbReference type="GO" id="GO:0003824">
    <property type="term" value="F:catalytic activity"/>
    <property type="evidence" value="ECO:0007669"/>
    <property type="project" value="InterPro"/>
</dbReference>
<accession>A0A212JVW3</accession>
<name>A0A212JVW3_9BACT</name>
<dbReference type="Gene3D" id="3.60.10.10">
    <property type="entry name" value="Endonuclease/exonuclease/phosphatase"/>
    <property type="match status" value="1"/>
</dbReference>
<dbReference type="InterPro" id="IPR005135">
    <property type="entry name" value="Endo/exonuclease/phosphatase"/>
</dbReference>
<dbReference type="EMBL" id="FLUM01000003">
    <property type="protein sequence ID" value="SBW03537.1"/>
    <property type="molecule type" value="Genomic_DNA"/>
</dbReference>
<dbReference type="InterPro" id="IPR051916">
    <property type="entry name" value="GPI-anchor_lipid_remodeler"/>
</dbReference>
<dbReference type="PANTHER" id="PTHR14859:SF15">
    <property type="entry name" value="ENDONUCLEASE_EXONUCLEASE_PHOSPHATASE DOMAIN-CONTAINING PROTEIN"/>
    <property type="match status" value="1"/>
</dbReference>
<protein>
    <recommendedName>
        <fullName evidence="1">Endonuclease/exonuclease/phosphatase domain-containing protein</fullName>
    </recommendedName>
</protein>
<dbReference type="Pfam" id="PF03372">
    <property type="entry name" value="Exo_endo_phos"/>
    <property type="match status" value="1"/>
</dbReference>
<reference evidence="2" key="1">
    <citation type="submission" date="2016-04" db="EMBL/GenBank/DDBJ databases">
        <authorList>
            <person name="Evans L.H."/>
            <person name="Alamgir A."/>
            <person name="Owens N."/>
            <person name="Weber N.D."/>
            <person name="Virtaneva K."/>
            <person name="Barbian K."/>
            <person name="Babar A."/>
            <person name="Rosenke K."/>
        </authorList>
    </citation>
    <scope>NUCLEOTIDE SEQUENCE</scope>
    <source>
        <strain evidence="2">86-1</strain>
    </source>
</reference>
<evidence type="ECO:0000259" key="1">
    <source>
        <dbReference type="Pfam" id="PF03372"/>
    </source>
</evidence>
<gene>
    <name evidence="2" type="ORF">KL86DYS1_30602</name>
</gene>
<dbReference type="GO" id="GO:0006506">
    <property type="term" value="P:GPI anchor biosynthetic process"/>
    <property type="evidence" value="ECO:0007669"/>
    <property type="project" value="TreeGrafter"/>
</dbReference>
<dbReference type="GO" id="GO:0016020">
    <property type="term" value="C:membrane"/>
    <property type="evidence" value="ECO:0007669"/>
    <property type="project" value="GOC"/>
</dbReference>
<dbReference type="InterPro" id="IPR036691">
    <property type="entry name" value="Endo/exonu/phosph_ase_sf"/>
</dbReference>